<evidence type="ECO:0000313" key="4">
    <source>
        <dbReference type="EMBL" id="THG97992.1"/>
    </source>
</evidence>
<keyword evidence="2" id="KW-0472">Membrane</keyword>
<feature type="domain" description="DUF6533" evidence="3">
    <location>
        <begin position="24"/>
        <end position="64"/>
    </location>
</feature>
<keyword evidence="2" id="KW-0812">Transmembrane</keyword>
<keyword evidence="2" id="KW-1133">Transmembrane helix</keyword>
<keyword evidence="5" id="KW-1185">Reference proteome</keyword>
<dbReference type="AlphaFoldDB" id="A0A4V3XAG2"/>
<evidence type="ECO:0000313" key="5">
    <source>
        <dbReference type="Proteomes" id="UP000309038"/>
    </source>
</evidence>
<feature type="region of interest" description="Disordered" evidence="1">
    <location>
        <begin position="279"/>
        <end position="327"/>
    </location>
</feature>
<dbReference type="Pfam" id="PF20151">
    <property type="entry name" value="DUF6533"/>
    <property type="match status" value="1"/>
</dbReference>
<feature type="transmembrane region" description="Helical" evidence="2">
    <location>
        <begin position="16"/>
        <end position="37"/>
    </location>
</feature>
<feature type="transmembrane region" description="Helical" evidence="2">
    <location>
        <begin position="133"/>
        <end position="152"/>
    </location>
</feature>
<comment type="caution">
    <text evidence="4">The sequence shown here is derived from an EMBL/GenBank/DDBJ whole genome shotgun (WGS) entry which is preliminary data.</text>
</comment>
<accession>A0A4V3XAG2</accession>
<gene>
    <name evidence="4" type="ORF">EW026_g4106</name>
</gene>
<sequence length="327" mass="36557">MSQTDSEIAAEFHTDFVLALVVYATSALVVYEYIITIHQEVTMVWLRKWSITTWMFMVNRYLMISLMVWGVAPASAKYDTTQETALFFQDPVLGTFCGWTSDLSANVNFEYVNRISMIRTAILLLIRHRTVALGSRLAIIIADIIVLALTWCKTFRNWRDSIQLGIKSPWSSILLRDGTIYFVALLAMNVAQVMVKTVPSLQDYSPSDSVIEVLNPILICRFLLNLRQLDIAGSEDTTHEPSNSRFSVPGFRVPTLASIIGNMGEDLNYVDMEDVDGGMHGTIDEADGDAPAENTTATPQESTSTYHGNLSTNENPEIQETLHDDVV</sequence>
<evidence type="ECO:0000256" key="1">
    <source>
        <dbReference type="SAM" id="MobiDB-lite"/>
    </source>
</evidence>
<dbReference type="Proteomes" id="UP000309038">
    <property type="component" value="Unassembled WGS sequence"/>
</dbReference>
<evidence type="ECO:0000259" key="3">
    <source>
        <dbReference type="Pfam" id="PF20151"/>
    </source>
</evidence>
<feature type="compositionally biased region" description="Polar residues" evidence="1">
    <location>
        <begin position="293"/>
        <end position="318"/>
    </location>
</feature>
<feature type="transmembrane region" description="Helical" evidence="2">
    <location>
        <begin position="49"/>
        <end position="72"/>
    </location>
</feature>
<reference evidence="4 5" key="1">
    <citation type="submission" date="2019-02" db="EMBL/GenBank/DDBJ databases">
        <title>Genome sequencing of the rare red list fungi Phlebia centrifuga.</title>
        <authorList>
            <person name="Buettner E."/>
            <person name="Kellner H."/>
        </authorList>
    </citation>
    <scope>NUCLEOTIDE SEQUENCE [LARGE SCALE GENOMIC DNA]</scope>
    <source>
        <strain evidence="4 5">DSM 108282</strain>
    </source>
</reference>
<name>A0A4V3XAG2_9APHY</name>
<feature type="transmembrane region" description="Helical" evidence="2">
    <location>
        <begin position="173"/>
        <end position="195"/>
    </location>
</feature>
<protein>
    <recommendedName>
        <fullName evidence="3">DUF6533 domain-containing protein</fullName>
    </recommendedName>
</protein>
<evidence type="ECO:0000256" key="2">
    <source>
        <dbReference type="SAM" id="Phobius"/>
    </source>
</evidence>
<dbReference type="InterPro" id="IPR045340">
    <property type="entry name" value="DUF6533"/>
</dbReference>
<proteinExistence type="predicted"/>
<organism evidence="4 5">
    <name type="scientific">Hermanssonia centrifuga</name>
    <dbReference type="NCBI Taxonomy" id="98765"/>
    <lineage>
        <taxon>Eukaryota</taxon>
        <taxon>Fungi</taxon>
        <taxon>Dikarya</taxon>
        <taxon>Basidiomycota</taxon>
        <taxon>Agaricomycotina</taxon>
        <taxon>Agaricomycetes</taxon>
        <taxon>Polyporales</taxon>
        <taxon>Meruliaceae</taxon>
        <taxon>Hermanssonia</taxon>
    </lineage>
</organism>
<dbReference type="EMBL" id="SGPJ01000139">
    <property type="protein sequence ID" value="THG97992.1"/>
    <property type="molecule type" value="Genomic_DNA"/>
</dbReference>